<sequence length="596" mass="67013">MTDFVIFSGRSTLLEVPLGKSQAVHSFEVPETARIGFEVDDYEEGVIYQITVGDIPIAERPQERRSRLEWQASPCLDGAFGVTPISLRDATNGEILARTLALVEPSKLTVNAYDAMFEDMRRISVELLLDLISKSRLALAQLPSSRDGGVQPLTARLELSQIRLFWKRFSPILADILEDPHTELRPRQVTRQLKPGERLTPDVLRRFAHRGQTARDAVRSGGLVELSTAVQDRNTSENRVIVAFMDLLRRRVDHSLRRARSEREMRLARKNGYGISDAGLARFVQLREDPKIARLQEIVDACEGTMSEIHRAMQSFAVPVTRMGRQDFLASFNCPFFRSHPLYARAARLMLAFLNNTTIVVEQGDVEGAKSIETIFEQWVFFQVSAALQAAGLSCISHNSIFEPIARDRFSVDLDRNAAIDFEAPDKRIARLRYEPTILPRGAAQGMDTLYRGNSASPWTPDIVLEILAPSSDLRDYRVTYAAVIDAKYTTAGNVWDRLEKIEKYREIRSVDTDSQIARQVWIAAPIAPSLRPRDEAVTWSKSGYVGADPLDVILGVIGADPADRDETRSMLKAFILGLLRHSKEYEKATSRNVNS</sequence>
<proteinExistence type="predicted"/>
<dbReference type="OrthoDB" id="8476999at2"/>
<keyword evidence="2" id="KW-1185">Reference proteome</keyword>
<dbReference type="KEGG" id="palw:PSAL_013570"/>
<dbReference type="Pfam" id="PF04411">
    <property type="entry name" value="PDDEXK_7"/>
    <property type="match status" value="1"/>
</dbReference>
<accession>A0A418SJ45</accession>
<reference evidence="1 2" key="1">
    <citation type="submission" date="2020-08" db="EMBL/GenBank/DDBJ databases">
        <title>Genome sequence of Rhodobacteraceae bacterium Lw-13e.</title>
        <authorList>
            <person name="Poehlein A."/>
            <person name="Wolter L."/>
            <person name="Daniel R."/>
            <person name="Brinkhoff T."/>
        </authorList>
    </citation>
    <scope>NUCLEOTIDE SEQUENCE [LARGE SCALE GENOMIC DNA]</scope>
    <source>
        <strain evidence="1 2">Lw-13e</strain>
    </source>
</reference>
<dbReference type="Proteomes" id="UP000283786">
    <property type="component" value="Chromosome"/>
</dbReference>
<gene>
    <name evidence="1" type="ORF">PSAL_013570</name>
</gene>
<evidence type="ECO:0000313" key="2">
    <source>
        <dbReference type="Proteomes" id="UP000283786"/>
    </source>
</evidence>
<dbReference type="RefSeq" id="WP_119838311.1">
    <property type="nucleotide sequence ID" value="NZ_CP060436.1"/>
</dbReference>
<protein>
    <recommendedName>
        <fullName evidence="3">DUF2357 domain-containing protein</fullName>
    </recommendedName>
</protein>
<name>A0A418SJ45_9RHOB</name>
<dbReference type="InterPro" id="IPR007505">
    <property type="entry name" value="PDDEXK_7"/>
</dbReference>
<evidence type="ECO:0008006" key="3">
    <source>
        <dbReference type="Google" id="ProtNLM"/>
    </source>
</evidence>
<evidence type="ECO:0000313" key="1">
    <source>
        <dbReference type="EMBL" id="QPM90123.1"/>
    </source>
</evidence>
<organism evidence="1 2">
    <name type="scientific">Pseudooceanicola algae</name>
    <dbReference type="NCBI Taxonomy" id="1537215"/>
    <lineage>
        <taxon>Bacteria</taxon>
        <taxon>Pseudomonadati</taxon>
        <taxon>Pseudomonadota</taxon>
        <taxon>Alphaproteobacteria</taxon>
        <taxon>Rhodobacterales</taxon>
        <taxon>Paracoccaceae</taxon>
        <taxon>Pseudooceanicola</taxon>
    </lineage>
</organism>
<dbReference type="AlphaFoldDB" id="A0A418SJ45"/>
<dbReference type="EMBL" id="CP060436">
    <property type="protein sequence ID" value="QPM90123.1"/>
    <property type="molecule type" value="Genomic_DNA"/>
</dbReference>